<sequence>MDGVWDLVVVGGGPAGAAAALRARQLRPHARVLLLDRQAFPRDKACGDGIAAHGLDELDLLGVGGLLADYRPVRRLTVVSPGGRCVHATVARPNLVVPRRVFDARLVEAARARGVEVRRHRVRALADTGGRVVLDGPAGPDGVTGVTGGRGDGIVARAVVAADGANSTVRRLIGVPATADRHTALAVRGYTDVPAGDDTQLIVMRREGWPAYAWSFPVGDGSANVGFGMLLPRLRAAGAPVRRVLHDGLADLLPGLPARDLRAHRLPLSCGRPVPGAGRVLLAGDAASLVNPLTGEGIYYALLSGRLAAEAALQAPGDPLPAYRRALRRVLGRHLRTTDALAVAARFPGFIDAAISTAARRREVFDVLVEVGLGSGTVPAPLLCAVAGRWLAGVLPGR</sequence>
<dbReference type="InterPro" id="IPR050407">
    <property type="entry name" value="Geranylgeranyl_reductase"/>
</dbReference>
<dbReference type="RefSeq" id="WP_344859023.1">
    <property type="nucleotide sequence ID" value="NZ_BAAAUT010000017.1"/>
</dbReference>
<dbReference type="InterPro" id="IPR011777">
    <property type="entry name" value="Geranylgeranyl_Rdtase_fam"/>
</dbReference>
<organism evidence="2 3">
    <name type="scientific">Planomonospora alba</name>
    <dbReference type="NCBI Taxonomy" id="161354"/>
    <lineage>
        <taxon>Bacteria</taxon>
        <taxon>Bacillati</taxon>
        <taxon>Actinomycetota</taxon>
        <taxon>Actinomycetes</taxon>
        <taxon>Streptosporangiales</taxon>
        <taxon>Streptosporangiaceae</taxon>
        <taxon>Planomonospora</taxon>
    </lineage>
</organism>
<comment type="caution">
    <text evidence="2">The sequence shown here is derived from an EMBL/GenBank/DDBJ whole genome shotgun (WGS) entry which is preliminary data.</text>
</comment>
<dbReference type="InterPro" id="IPR036188">
    <property type="entry name" value="FAD/NAD-bd_sf"/>
</dbReference>
<name>A0ABP6N1Y0_9ACTN</name>
<proteinExistence type="predicted"/>
<gene>
    <name evidence="2" type="ORF">GCM10010466_25310</name>
</gene>
<protein>
    <recommendedName>
        <fullName evidence="1">FAD-binding domain-containing protein</fullName>
    </recommendedName>
</protein>
<evidence type="ECO:0000313" key="2">
    <source>
        <dbReference type="EMBL" id="GAA3133649.1"/>
    </source>
</evidence>
<feature type="domain" description="FAD-binding" evidence="1">
    <location>
        <begin position="7"/>
        <end position="183"/>
    </location>
</feature>
<dbReference type="Pfam" id="PF01494">
    <property type="entry name" value="FAD_binding_3"/>
    <property type="match status" value="1"/>
</dbReference>
<dbReference type="PANTHER" id="PTHR42685">
    <property type="entry name" value="GERANYLGERANYL DIPHOSPHATE REDUCTASE"/>
    <property type="match status" value="1"/>
</dbReference>
<dbReference type="InterPro" id="IPR002938">
    <property type="entry name" value="FAD-bd"/>
</dbReference>
<dbReference type="SUPFAM" id="SSF51905">
    <property type="entry name" value="FAD/NAD(P)-binding domain"/>
    <property type="match status" value="1"/>
</dbReference>
<dbReference type="PANTHER" id="PTHR42685:SF22">
    <property type="entry name" value="CONDITIONED MEDIUM FACTOR RECEPTOR 1"/>
    <property type="match status" value="1"/>
</dbReference>
<accession>A0ABP6N1Y0</accession>
<evidence type="ECO:0000313" key="3">
    <source>
        <dbReference type="Proteomes" id="UP001500320"/>
    </source>
</evidence>
<dbReference type="EMBL" id="BAAAUT010000017">
    <property type="protein sequence ID" value="GAA3133649.1"/>
    <property type="molecule type" value="Genomic_DNA"/>
</dbReference>
<dbReference type="NCBIfam" id="TIGR02032">
    <property type="entry name" value="GG-red-SF"/>
    <property type="match status" value="1"/>
</dbReference>
<dbReference type="Gene3D" id="3.50.50.60">
    <property type="entry name" value="FAD/NAD(P)-binding domain"/>
    <property type="match status" value="1"/>
</dbReference>
<keyword evidence="3" id="KW-1185">Reference proteome</keyword>
<evidence type="ECO:0000259" key="1">
    <source>
        <dbReference type="Pfam" id="PF01494"/>
    </source>
</evidence>
<reference evidence="3" key="1">
    <citation type="journal article" date="2019" name="Int. J. Syst. Evol. Microbiol.">
        <title>The Global Catalogue of Microorganisms (GCM) 10K type strain sequencing project: providing services to taxonomists for standard genome sequencing and annotation.</title>
        <authorList>
            <consortium name="The Broad Institute Genomics Platform"/>
            <consortium name="The Broad Institute Genome Sequencing Center for Infectious Disease"/>
            <person name="Wu L."/>
            <person name="Ma J."/>
        </authorList>
    </citation>
    <scope>NUCLEOTIDE SEQUENCE [LARGE SCALE GENOMIC DNA]</scope>
    <source>
        <strain evidence="3">JCM 9373</strain>
    </source>
</reference>
<dbReference type="PRINTS" id="PR00420">
    <property type="entry name" value="RNGMNOXGNASE"/>
</dbReference>
<dbReference type="Proteomes" id="UP001500320">
    <property type="component" value="Unassembled WGS sequence"/>
</dbReference>